<dbReference type="Proteomes" id="UP000525389">
    <property type="component" value="Unassembled WGS sequence"/>
</dbReference>
<keyword evidence="2" id="KW-1185">Reference proteome</keyword>
<dbReference type="EMBL" id="JACHFN010000017">
    <property type="protein sequence ID" value="MBB5235889.1"/>
    <property type="molecule type" value="Genomic_DNA"/>
</dbReference>
<name>A0A7W8GIE0_9DEIO</name>
<evidence type="ECO:0000313" key="1">
    <source>
        <dbReference type="EMBL" id="MBB5235889.1"/>
    </source>
</evidence>
<proteinExistence type="predicted"/>
<reference evidence="1 2" key="1">
    <citation type="submission" date="2020-08" db="EMBL/GenBank/DDBJ databases">
        <title>Genomic Encyclopedia of Type Strains, Phase IV (KMG-IV): sequencing the most valuable type-strain genomes for metagenomic binning, comparative biology and taxonomic classification.</title>
        <authorList>
            <person name="Goeker M."/>
        </authorList>
    </citation>
    <scope>NUCLEOTIDE SEQUENCE [LARGE SCALE GENOMIC DNA]</scope>
    <source>
        <strain evidence="1 2">DSM 101791</strain>
    </source>
</reference>
<accession>A0A7W8GIE0</accession>
<evidence type="ECO:0000313" key="2">
    <source>
        <dbReference type="Proteomes" id="UP000525389"/>
    </source>
</evidence>
<organism evidence="1 2">
    <name type="scientific">Deinococcus budaensis</name>
    <dbReference type="NCBI Taxonomy" id="1665626"/>
    <lineage>
        <taxon>Bacteria</taxon>
        <taxon>Thermotogati</taxon>
        <taxon>Deinococcota</taxon>
        <taxon>Deinococci</taxon>
        <taxon>Deinococcales</taxon>
        <taxon>Deinococcaceae</taxon>
        <taxon>Deinococcus</taxon>
    </lineage>
</organism>
<protein>
    <submittedName>
        <fullName evidence="1">Uncharacterized protein</fullName>
    </submittedName>
</protein>
<dbReference type="AlphaFoldDB" id="A0A7W8GIE0"/>
<sequence>MSQKNVGADGFFAEQFSGMTFEVFHHDARLDVAVPVVRKDHRLFPIFCPRPTVRILFYTDSAAVDFNSAQDFGVDLLRDLILSRNTFYVNFQIDLVNRHRPTHAANKLTSSLLSRYDQVWFFGVLQCNLPDQPENELTNPEVAALSRWMAQGGVLMTGDHANPKPPAAAAGLDPLLNLGRAIGHRVPRAGELRKWEGTPSAVPAQSHNTQEPDGLNSLDNLTLQDDALPQRLLLKQYPLGWHFPRWIRRSRPHPLFCGRLGPIRVFPDHMHEGELLIPSAFPAPTWPAGPVTQPLPEIVARGTDKRTGSVYGVTTAYDGAAANVGRIVADATWHHYFNVNLRGFPPGTTLNEIADYYVNLAVWLSPTPKRAAMRCHLWWWLALHPAVFMVAHNPIFVLGETAYNVLGKVASQCMISEWIFPPHLIEWPLRERFPWPPEELVLGGIVEQYHSAIRAAQAGEKLPEVGALYARGVRSGLHFYTEELAETLKGAQALDEITERLLAAGDQAAGPETDPA</sequence>
<comment type="caution">
    <text evidence="1">The sequence shown here is derived from an EMBL/GenBank/DDBJ whole genome shotgun (WGS) entry which is preliminary data.</text>
</comment>
<dbReference type="RefSeq" id="WP_184031495.1">
    <property type="nucleotide sequence ID" value="NZ_JACHFN010000017.1"/>
</dbReference>
<gene>
    <name evidence="1" type="ORF">HNQ09_003353</name>
</gene>